<dbReference type="InterPro" id="IPR005269">
    <property type="entry name" value="LOG"/>
</dbReference>
<dbReference type="GO" id="GO:0008714">
    <property type="term" value="F:AMP nucleosidase activity"/>
    <property type="evidence" value="ECO:0007669"/>
    <property type="project" value="UniProtKB-EC"/>
</dbReference>
<keyword evidence="6" id="KW-1185">Reference proteome</keyword>
<dbReference type="EMBL" id="QUMU01000001">
    <property type="protein sequence ID" value="REG37474.1"/>
    <property type="molecule type" value="Genomic_DNA"/>
</dbReference>
<evidence type="ECO:0000313" key="3">
    <source>
        <dbReference type="EMBL" id="AKJ04453.1"/>
    </source>
</evidence>
<dbReference type="Proteomes" id="UP000256345">
    <property type="component" value="Unassembled WGS sequence"/>
</dbReference>
<dbReference type="RefSeq" id="WP_047858272.1">
    <property type="nucleotide sequence ID" value="NZ_CP011509.1"/>
</dbReference>
<dbReference type="GO" id="GO:0009691">
    <property type="term" value="P:cytokinin biosynthetic process"/>
    <property type="evidence" value="ECO:0007669"/>
    <property type="project" value="UniProtKB-UniRule"/>
</dbReference>
<evidence type="ECO:0000313" key="4">
    <source>
        <dbReference type="EMBL" id="REG37474.1"/>
    </source>
</evidence>
<reference evidence="3 5" key="1">
    <citation type="submission" date="2015-05" db="EMBL/GenBank/DDBJ databases">
        <title>Genome assembly of Archangium gephyra DSM 2261.</title>
        <authorList>
            <person name="Sharma G."/>
            <person name="Subramanian S."/>
        </authorList>
    </citation>
    <scope>NUCLEOTIDE SEQUENCE [LARGE SCALE GENOMIC DNA]</scope>
    <source>
        <strain evidence="3 5">DSM 2261</strain>
    </source>
</reference>
<dbReference type="KEGG" id="age:AA314_06079"/>
<dbReference type="EMBL" id="CP011509">
    <property type="protein sequence ID" value="AKJ04453.1"/>
    <property type="molecule type" value="Genomic_DNA"/>
</dbReference>
<evidence type="ECO:0000313" key="5">
    <source>
        <dbReference type="Proteomes" id="UP000035579"/>
    </source>
</evidence>
<comment type="catalytic activity">
    <reaction evidence="1">
        <text>AMP + H2O = D-ribose 5-phosphate + adenine</text>
        <dbReference type="Rhea" id="RHEA:20129"/>
        <dbReference type="ChEBI" id="CHEBI:15377"/>
        <dbReference type="ChEBI" id="CHEBI:16708"/>
        <dbReference type="ChEBI" id="CHEBI:78346"/>
        <dbReference type="ChEBI" id="CHEBI:456215"/>
        <dbReference type="EC" id="3.2.2.4"/>
    </reaction>
</comment>
<dbReference type="Proteomes" id="UP000035579">
    <property type="component" value="Chromosome"/>
</dbReference>
<sequence length="242" mass="27074">MATPDSQWGKGTRAHEERRFLEGARPRGMELVRALRIFAECIKGFRTLHFVGPCVTVFGSARFGPEHHYYEQARRMGAELARLGFTVMTGGGPGIMEAANRGAREAGGRSVGCNIQLPHEQKPNAYLDTFVEFRYFFVRKLMLVKYSYAFVALPGGFGTMDELFETAVLLQTGKIRGFPLVLMGRDYWEPLVDFLRGTMLAEGTIDATDLERLVLTDSVEEAAECIRGCLEGRPELLRARPT</sequence>
<organism evidence="3 5">
    <name type="scientific">Archangium gephyra</name>
    <dbReference type="NCBI Taxonomy" id="48"/>
    <lineage>
        <taxon>Bacteria</taxon>
        <taxon>Pseudomonadati</taxon>
        <taxon>Myxococcota</taxon>
        <taxon>Myxococcia</taxon>
        <taxon>Myxococcales</taxon>
        <taxon>Cystobacterineae</taxon>
        <taxon>Archangiaceae</taxon>
        <taxon>Archangium</taxon>
    </lineage>
</organism>
<reference evidence="4 6" key="2">
    <citation type="submission" date="2018-08" db="EMBL/GenBank/DDBJ databases">
        <title>Genomic Encyclopedia of Archaeal and Bacterial Type Strains, Phase II (KMG-II): from individual species to whole genera.</title>
        <authorList>
            <person name="Goeker M."/>
        </authorList>
    </citation>
    <scope>NUCLEOTIDE SEQUENCE [LARGE SCALE GENOMIC DNA]</scope>
    <source>
        <strain evidence="4 6">DSM 2261</strain>
    </source>
</reference>
<dbReference type="AlphaFoldDB" id="A0AAC8TFX6"/>
<evidence type="ECO:0000256" key="1">
    <source>
        <dbReference type="ARBA" id="ARBA00000274"/>
    </source>
</evidence>
<dbReference type="SUPFAM" id="SSF102405">
    <property type="entry name" value="MCP/YpsA-like"/>
    <property type="match status" value="1"/>
</dbReference>
<dbReference type="Gene3D" id="3.40.50.450">
    <property type="match status" value="1"/>
</dbReference>
<dbReference type="GO" id="GO:0005829">
    <property type="term" value="C:cytosol"/>
    <property type="evidence" value="ECO:0007669"/>
    <property type="project" value="TreeGrafter"/>
</dbReference>
<dbReference type="EC" id="3.2.2.n1" evidence="2"/>
<dbReference type="NCBIfam" id="TIGR00730">
    <property type="entry name" value="Rossman fold protein, TIGR00730 family"/>
    <property type="match status" value="1"/>
</dbReference>
<name>A0AAC8TFX6_9BACT</name>
<protein>
    <recommendedName>
        <fullName evidence="2">Cytokinin riboside 5'-monophosphate phosphoribohydrolase</fullName>
        <ecNumber evidence="2">3.2.2.n1</ecNumber>
    </recommendedName>
</protein>
<evidence type="ECO:0000256" key="2">
    <source>
        <dbReference type="RuleBase" id="RU363015"/>
    </source>
</evidence>
<dbReference type="PANTHER" id="PTHR43393:SF3">
    <property type="entry name" value="LYSINE DECARBOXYLASE-LIKE PROTEIN"/>
    <property type="match status" value="1"/>
</dbReference>
<dbReference type="PANTHER" id="PTHR43393">
    <property type="entry name" value="CYTOKININ RIBOSIDE 5'-MONOPHOSPHATE PHOSPHORIBOHYDROLASE"/>
    <property type="match status" value="1"/>
</dbReference>
<keyword evidence="2" id="KW-0203">Cytokinin biosynthesis</keyword>
<proteinExistence type="inferred from homology"/>
<keyword evidence="2" id="KW-0378">Hydrolase</keyword>
<dbReference type="Pfam" id="PF03641">
    <property type="entry name" value="Lysine_decarbox"/>
    <property type="match status" value="1"/>
</dbReference>
<dbReference type="InterPro" id="IPR052341">
    <property type="entry name" value="LOG_family_nucleotidases"/>
</dbReference>
<gene>
    <name evidence="3" type="ORF">AA314_06079</name>
    <name evidence="4" type="ORF">ATI61_101458</name>
</gene>
<accession>A0AAC8TFX6</accession>
<comment type="similarity">
    <text evidence="2">Belongs to the LOG family.</text>
</comment>
<evidence type="ECO:0000313" key="6">
    <source>
        <dbReference type="Proteomes" id="UP000256345"/>
    </source>
</evidence>
<dbReference type="InterPro" id="IPR031100">
    <property type="entry name" value="LOG_fam"/>
</dbReference>